<reference evidence="2 3" key="1">
    <citation type="submission" date="2014-11" db="EMBL/GenBank/DDBJ databases">
        <title>Genetic blueprint of the zoonotic pathogen Toxocara canis.</title>
        <authorList>
            <person name="Zhu X.-Q."/>
            <person name="Korhonen P.K."/>
            <person name="Cai H."/>
            <person name="Young N.D."/>
            <person name="Nejsum P."/>
            <person name="von Samson-Himmelstjerna G."/>
            <person name="Boag P.R."/>
            <person name="Tan P."/>
            <person name="Li Q."/>
            <person name="Min J."/>
            <person name="Yang Y."/>
            <person name="Wang X."/>
            <person name="Fang X."/>
            <person name="Hall R.S."/>
            <person name="Hofmann A."/>
            <person name="Sternberg P.W."/>
            <person name="Jex A.R."/>
            <person name="Gasser R.B."/>
        </authorList>
    </citation>
    <scope>NUCLEOTIDE SEQUENCE [LARGE SCALE GENOMIC DNA]</scope>
    <source>
        <strain evidence="2">PN_DK_2014</strain>
    </source>
</reference>
<evidence type="ECO:0000313" key="3">
    <source>
        <dbReference type="Proteomes" id="UP000031036"/>
    </source>
</evidence>
<keyword evidence="1" id="KW-1133">Transmembrane helix</keyword>
<feature type="transmembrane region" description="Helical" evidence="1">
    <location>
        <begin position="65"/>
        <end position="82"/>
    </location>
</feature>
<dbReference type="EMBL" id="JPKZ01002967">
    <property type="protein sequence ID" value="KHN74140.1"/>
    <property type="molecule type" value="Genomic_DNA"/>
</dbReference>
<sequence>MVVMLLVPQQNVIVNKTRAFEQRKSSVEWGEGNRMEKRLNLMPQSSPPLESVYTWKFCPLTNTQVAAVTATLICYSLVYLIYAQHHSVLFYFMTGLIASFMVFLYTSGLLAVIYMMIVVVKLDGEVKMRHPSTPTKHDLEATIVEMKF</sequence>
<keyword evidence="1" id="KW-0472">Membrane</keyword>
<organism evidence="2 3">
    <name type="scientific">Toxocara canis</name>
    <name type="common">Canine roundworm</name>
    <dbReference type="NCBI Taxonomy" id="6265"/>
    <lineage>
        <taxon>Eukaryota</taxon>
        <taxon>Metazoa</taxon>
        <taxon>Ecdysozoa</taxon>
        <taxon>Nematoda</taxon>
        <taxon>Chromadorea</taxon>
        <taxon>Rhabditida</taxon>
        <taxon>Spirurina</taxon>
        <taxon>Ascaridomorpha</taxon>
        <taxon>Ascaridoidea</taxon>
        <taxon>Toxocaridae</taxon>
        <taxon>Toxocara</taxon>
    </lineage>
</organism>
<name>A0A0B2UZ43_TOXCA</name>
<evidence type="ECO:0000313" key="2">
    <source>
        <dbReference type="EMBL" id="KHN74140.1"/>
    </source>
</evidence>
<keyword evidence="1" id="KW-0812">Transmembrane</keyword>
<dbReference type="AlphaFoldDB" id="A0A0B2UZ43"/>
<dbReference type="OrthoDB" id="5856367at2759"/>
<accession>A0A0B2UZ43</accession>
<gene>
    <name evidence="2" type="ORF">Tcan_06611</name>
</gene>
<evidence type="ECO:0000256" key="1">
    <source>
        <dbReference type="SAM" id="Phobius"/>
    </source>
</evidence>
<proteinExistence type="predicted"/>
<keyword evidence="3" id="KW-1185">Reference proteome</keyword>
<dbReference type="Proteomes" id="UP000031036">
    <property type="component" value="Unassembled WGS sequence"/>
</dbReference>
<comment type="caution">
    <text evidence="2">The sequence shown here is derived from an EMBL/GenBank/DDBJ whole genome shotgun (WGS) entry which is preliminary data.</text>
</comment>
<protein>
    <submittedName>
        <fullName evidence="2">Uncharacterized protein</fullName>
    </submittedName>
</protein>
<feature type="transmembrane region" description="Helical" evidence="1">
    <location>
        <begin position="88"/>
        <end position="120"/>
    </location>
</feature>